<protein>
    <submittedName>
        <fullName evidence="5">Regulatory protein, gntR family</fullName>
    </submittedName>
</protein>
<proteinExistence type="predicted"/>
<evidence type="ECO:0000256" key="1">
    <source>
        <dbReference type="ARBA" id="ARBA00023015"/>
    </source>
</evidence>
<dbReference type="AlphaFoldDB" id="A0A1H8K9D6"/>
<gene>
    <name evidence="5" type="ORF">SAMN05660976_08550</name>
</gene>
<dbReference type="EMBL" id="FOBF01000054">
    <property type="protein sequence ID" value="SEN89337.1"/>
    <property type="molecule type" value="Genomic_DNA"/>
</dbReference>
<evidence type="ECO:0000313" key="5">
    <source>
        <dbReference type="EMBL" id="SEN89337.1"/>
    </source>
</evidence>
<dbReference type="PANTHER" id="PTHR44846:SF1">
    <property type="entry name" value="MANNOSYL-D-GLYCERATE TRANSPORT_METABOLISM SYSTEM REPRESSOR MNGR-RELATED"/>
    <property type="match status" value="1"/>
</dbReference>
<evidence type="ECO:0000256" key="3">
    <source>
        <dbReference type="ARBA" id="ARBA00023163"/>
    </source>
</evidence>
<dbReference type="STRING" id="46177.SAMN05660976_08550"/>
<dbReference type="GO" id="GO:0003677">
    <property type="term" value="F:DNA binding"/>
    <property type="evidence" value="ECO:0007669"/>
    <property type="project" value="UniProtKB-KW"/>
</dbReference>
<dbReference type="InterPro" id="IPR036388">
    <property type="entry name" value="WH-like_DNA-bd_sf"/>
</dbReference>
<sequence length="90" mass="9835">MSTGAYGAVVVIEWRENAPKWQQVADVLKKRIADGTYPPDARLPSQHELVQEFEIAPNTAQKVLTRLRQEGVAYSVKGVGTFVAPPATEG</sequence>
<keyword evidence="3" id="KW-0804">Transcription</keyword>
<keyword evidence="1" id="KW-0805">Transcription regulation</keyword>
<name>A0A1H8K9D6_9ACTN</name>
<keyword evidence="2" id="KW-0238">DNA-binding</keyword>
<evidence type="ECO:0000259" key="4">
    <source>
        <dbReference type="PROSITE" id="PS50949"/>
    </source>
</evidence>
<dbReference type="Proteomes" id="UP000198953">
    <property type="component" value="Unassembled WGS sequence"/>
</dbReference>
<keyword evidence="6" id="KW-1185">Reference proteome</keyword>
<dbReference type="PANTHER" id="PTHR44846">
    <property type="entry name" value="MANNOSYL-D-GLYCERATE TRANSPORT/METABOLISM SYSTEM REPRESSOR MNGR-RELATED"/>
    <property type="match status" value="1"/>
</dbReference>
<feature type="domain" description="HTH gntR-type" evidence="4">
    <location>
        <begin position="18"/>
        <end position="86"/>
    </location>
</feature>
<evidence type="ECO:0000256" key="2">
    <source>
        <dbReference type="ARBA" id="ARBA00023125"/>
    </source>
</evidence>
<dbReference type="Pfam" id="PF00392">
    <property type="entry name" value="GntR"/>
    <property type="match status" value="1"/>
</dbReference>
<dbReference type="InterPro" id="IPR000524">
    <property type="entry name" value="Tscrpt_reg_HTH_GntR"/>
</dbReference>
<dbReference type="GO" id="GO:0003700">
    <property type="term" value="F:DNA-binding transcription factor activity"/>
    <property type="evidence" value="ECO:0007669"/>
    <property type="project" value="InterPro"/>
</dbReference>
<reference evidence="5 6" key="1">
    <citation type="submission" date="2016-10" db="EMBL/GenBank/DDBJ databases">
        <authorList>
            <person name="de Groot N.N."/>
        </authorList>
    </citation>
    <scope>NUCLEOTIDE SEQUENCE [LARGE SCALE GENOMIC DNA]</scope>
    <source>
        <strain evidence="5 6">DSM 43357</strain>
    </source>
</reference>
<dbReference type="Gene3D" id="1.10.10.10">
    <property type="entry name" value="Winged helix-like DNA-binding domain superfamily/Winged helix DNA-binding domain"/>
    <property type="match status" value="1"/>
</dbReference>
<accession>A0A1H8K9D6</accession>
<dbReference type="SMART" id="SM00345">
    <property type="entry name" value="HTH_GNTR"/>
    <property type="match status" value="1"/>
</dbReference>
<dbReference type="InterPro" id="IPR050679">
    <property type="entry name" value="Bact_HTH_transcr_reg"/>
</dbReference>
<evidence type="ECO:0000313" key="6">
    <source>
        <dbReference type="Proteomes" id="UP000198953"/>
    </source>
</evidence>
<dbReference type="SUPFAM" id="SSF46785">
    <property type="entry name" value="Winged helix' DNA-binding domain"/>
    <property type="match status" value="1"/>
</dbReference>
<dbReference type="PROSITE" id="PS50949">
    <property type="entry name" value="HTH_GNTR"/>
    <property type="match status" value="1"/>
</dbReference>
<dbReference type="GO" id="GO:0045892">
    <property type="term" value="P:negative regulation of DNA-templated transcription"/>
    <property type="evidence" value="ECO:0007669"/>
    <property type="project" value="TreeGrafter"/>
</dbReference>
<dbReference type="CDD" id="cd07377">
    <property type="entry name" value="WHTH_GntR"/>
    <property type="match status" value="1"/>
</dbReference>
<organism evidence="5 6">
    <name type="scientific">Nonomuraea pusilla</name>
    <dbReference type="NCBI Taxonomy" id="46177"/>
    <lineage>
        <taxon>Bacteria</taxon>
        <taxon>Bacillati</taxon>
        <taxon>Actinomycetota</taxon>
        <taxon>Actinomycetes</taxon>
        <taxon>Streptosporangiales</taxon>
        <taxon>Streptosporangiaceae</taxon>
        <taxon>Nonomuraea</taxon>
    </lineage>
</organism>
<dbReference type="InterPro" id="IPR036390">
    <property type="entry name" value="WH_DNA-bd_sf"/>
</dbReference>